<dbReference type="PANTHER" id="PTHR14971">
    <property type="entry name" value="VESICULAR, OVEREXPRESSED IN CANCER, PROSURVIVAL PROTEIN 1"/>
    <property type="match status" value="1"/>
</dbReference>
<feature type="transmembrane region" description="Helical" evidence="18">
    <location>
        <begin position="59"/>
        <end position="79"/>
    </location>
</feature>
<name>A0AAE1E2N8_9GAST</name>
<comment type="subcellular location">
    <subcellularLocation>
        <location evidence="1">Cytoplasmic vesicle membrane</location>
    </subcellularLocation>
    <subcellularLocation>
        <location evidence="16">Endomembrane system</location>
        <topology evidence="16">Single-pass type I membrane protein</topology>
    </subcellularLocation>
    <subcellularLocation>
        <location evidence="13">Late endosome membrane</location>
        <topology evidence="13">Single-pass membrane protein</topology>
    </subcellularLocation>
    <subcellularLocation>
        <location evidence="2">Lysosome membrane</location>
    </subcellularLocation>
</comment>
<keyword evidence="10" id="KW-0804">Transcription</keyword>
<dbReference type="GO" id="GO:0005765">
    <property type="term" value="C:lysosomal membrane"/>
    <property type="evidence" value="ECO:0007669"/>
    <property type="project" value="UniProtKB-SubCell"/>
</dbReference>
<keyword evidence="7 18" id="KW-1133">Transmembrane helix</keyword>
<accession>A0AAE1E2N8</accession>
<organism evidence="20 21">
    <name type="scientific">Elysia crispata</name>
    <name type="common">lettuce slug</name>
    <dbReference type="NCBI Taxonomy" id="231223"/>
    <lineage>
        <taxon>Eukaryota</taxon>
        <taxon>Metazoa</taxon>
        <taxon>Spiralia</taxon>
        <taxon>Lophotrochozoa</taxon>
        <taxon>Mollusca</taxon>
        <taxon>Gastropoda</taxon>
        <taxon>Heterobranchia</taxon>
        <taxon>Euthyneura</taxon>
        <taxon>Panpulmonata</taxon>
        <taxon>Sacoglossa</taxon>
        <taxon>Placobranchoidea</taxon>
        <taxon>Plakobranchidae</taxon>
        <taxon>Elysia</taxon>
    </lineage>
</organism>
<feature type="signal peptide" evidence="19">
    <location>
        <begin position="1"/>
        <end position="18"/>
    </location>
</feature>
<dbReference type="AlphaFoldDB" id="A0AAE1E2N8"/>
<evidence type="ECO:0000256" key="16">
    <source>
        <dbReference type="ARBA" id="ARBA00046288"/>
    </source>
</evidence>
<evidence type="ECO:0000256" key="1">
    <source>
        <dbReference type="ARBA" id="ARBA00004156"/>
    </source>
</evidence>
<protein>
    <recommendedName>
        <fullName evidence="14">WW domain binding protein VOPP1</fullName>
    </recommendedName>
    <alternativeName>
        <fullName evidence="15">Vesicular, overexpressed in cancer, prosurvival protein 1</fullName>
    </alternativeName>
</protein>
<evidence type="ECO:0000256" key="2">
    <source>
        <dbReference type="ARBA" id="ARBA00004656"/>
    </source>
</evidence>
<evidence type="ECO:0000256" key="5">
    <source>
        <dbReference type="ARBA" id="ARBA00022729"/>
    </source>
</evidence>
<evidence type="ECO:0000256" key="6">
    <source>
        <dbReference type="ARBA" id="ARBA00022753"/>
    </source>
</evidence>
<evidence type="ECO:0000256" key="7">
    <source>
        <dbReference type="ARBA" id="ARBA00022989"/>
    </source>
</evidence>
<evidence type="ECO:0000256" key="4">
    <source>
        <dbReference type="ARBA" id="ARBA00022692"/>
    </source>
</evidence>
<dbReference type="EMBL" id="JAWDGP010001473">
    <property type="protein sequence ID" value="KAK3791310.1"/>
    <property type="molecule type" value="Genomic_DNA"/>
</dbReference>
<keyword evidence="9 18" id="KW-0472">Membrane</keyword>
<evidence type="ECO:0000256" key="19">
    <source>
        <dbReference type="SAM" id="SignalP"/>
    </source>
</evidence>
<dbReference type="PANTHER" id="PTHR14971:SF2">
    <property type="entry name" value="VESICULAR, OVEREXPRESSED IN CANCER, PROSURVIVAL PROTEIN 1"/>
    <property type="match status" value="1"/>
</dbReference>
<evidence type="ECO:0000256" key="3">
    <source>
        <dbReference type="ARBA" id="ARBA00006655"/>
    </source>
</evidence>
<keyword evidence="21" id="KW-1185">Reference proteome</keyword>
<evidence type="ECO:0000256" key="15">
    <source>
        <dbReference type="ARBA" id="ARBA00035715"/>
    </source>
</evidence>
<keyword evidence="6" id="KW-0967">Endosome</keyword>
<evidence type="ECO:0000313" key="20">
    <source>
        <dbReference type="EMBL" id="KAK3791310.1"/>
    </source>
</evidence>
<evidence type="ECO:0000256" key="10">
    <source>
        <dbReference type="ARBA" id="ARBA00023163"/>
    </source>
</evidence>
<dbReference type="InterPro" id="IPR026229">
    <property type="entry name" value="VOPP1"/>
</dbReference>
<feature type="chain" id="PRO_5041959832" description="WW domain binding protein VOPP1" evidence="19">
    <location>
        <begin position="19"/>
        <end position="287"/>
    </location>
</feature>
<evidence type="ECO:0000256" key="17">
    <source>
        <dbReference type="SAM" id="MobiDB-lite"/>
    </source>
</evidence>
<keyword evidence="12" id="KW-0968">Cytoplasmic vesicle</keyword>
<comment type="similarity">
    <text evidence="3">Belongs to the VOPP1/ECOP family.</text>
</comment>
<evidence type="ECO:0000256" key="13">
    <source>
        <dbReference type="ARBA" id="ARBA00035628"/>
    </source>
</evidence>
<dbReference type="Proteomes" id="UP001283361">
    <property type="component" value="Unassembled WGS sequence"/>
</dbReference>
<evidence type="ECO:0000313" key="21">
    <source>
        <dbReference type="Proteomes" id="UP001283361"/>
    </source>
</evidence>
<evidence type="ECO:0000256" key="14">
    <source>
        <dbReference type="ARBA" id="ARBA00035708"/>
    </source>
</evidence>
<keyword evidence="11" id="KW-0458">Lysosome</keyword>
<sequence length="287" mass="31266">MSSLIILGLLSLLSEVFGEHCNDGSYCDSPSKCCETRKGCCYDSLMQSKHFRLQVWNMWYFWFLVIFMMMSCFGGCGYYRRRRLAMLSHSPGSSPTGLSPTISPAHAGSNCRGQERSGRQFNFFAYNGPGNVGMYPVPQYHQPPLVASMPPAYAEVVNQPGVYPVNGKTGLPPYPGQSKTENDQMVPSACAGASVWPLDDSSLPPPYTEFVTGPGPDPPHSQQQPESLEHIIPSQESFVPPPPPPSSSLEPNSSSAGPVEANTCQDRERTAESLPSERDSNAHSAQP</sequence>
<evidence type="ECO:0000256" key="9">
    <source>
        <dbReference type="ARBA" id="ARBA00023136"/>
    </source>
</evidence>
<evidence type="ECO:0000256" key="11">
    <source>
        <dbReference type="ARBA" id="ARBA00023228"/>
    </source>
</evidence>
<feature type="region of interest" description="Disordered" evidence="17">
    <location>
        <begin position="196"/>
        <end position="287"/>
    </location>
</feature>
<evidence type="ECO:0000256" key="18">
    <source>
        <dbReference type="SAM" id="Phobius"/>
    </source>
</evidence>
<feature type="compositionally biased region" description="Basic and acidic residues" evidence="17">
    <location>
        <begin position="265"/>
        <end position="281"/>
    </location>
</feature>
<reference evidence="20" key="1">
    <citation type="journal article" date="2023" name="G3 (Bethesda)">
        <title>A reference genome for the long-term kleptoplast-retaining sea slug Elysia crispata morphotype clarki.</title>
        <authorList>
            <person name="Eastman K.E."/>
            <person name="Pendleton A.L."/>
            <person name="Shaikh M.A."/>
            <person name="Suttiyut T."/>
            <person name="Ogas R."/>
            <person name="Tomko P."/>
            <person name="Gavelis G."/>
            <person name="Widhalm J.R."/>
            <person name="Wisecaver J.H."/>
        </authorList>
    </citation>
    <scope>NUCLEOTIDE SEQUENCE</scope>
    <source>
        <strain evidence="20">ECLA1</strain>
    </source>
</reference>
<evidence type="ECO:0000256" key="8">
    <source>
        <dbReference type="ARBA" id="ARBA00023015"/>
    </source>
</evidence>
<keyword evidence="8" id="KW-0805">Transcription regulation</keyword>
<gene>
    <name evidence="20" type="ORF">RRG08_012497</name>
</gene>
<dbReference type="GO" id="GO:0031902">
    <property type="term" value="C:late endosome membrane"/>
    <property type="evidence" value="ECO:0007669"/>
    <property type="project" value="UniProtKB-SubCell"/>
</dbReference>
<comment type="caution">
    <text evidence="20">The sequence shown here is derived from an EMBL/GenBank/DDBJ whole genome shotgun (WGS) entry which is preliminary data.</text>
</comment>
<keyword evidence="4 18" id="KW-0812">Transmembrane</keyword>
<proteinExistence type="inferred from homology"/>
<evidence type="ECO:0000256" key="12">
    <source>
        <dbReference type="ARBA" id="ARBA00023329"/>
    </source>
</evidence>
<keyword evidence="5 19" id="KW-0732">Signal</keyword>